<keyword evidence="2 6" id="KW-0812">Transmembrane</keyword>
<dbReference type="PANTHER" id="PTHR15549:SF33">
    <property type="entry name" value="MEMBRANE PROTEIN WSC4, PUTATIVE (AFU_ORTHOLOGUE AFUA_5G09020)-RELATED"/>
    <property type="match status" value="1"/>
</dbReference>
<dbReference type="AlphaFoldDB" id="A0A9W9C094"/>
<dbReference type="InterPro" id="IPR051694">
    <property type="entry name" value="Immunoregulatory_rcpt-like"/>
</dbReference>
<evidence type="ECO:0000313" key="10">
    <source>
        <dbReference type="Proteomes" id="UP001140562"/>
    </source>
</evidence>
<feature type="region of interest" description="Disordered" evidence="5">
    <location>
        <begin position="307"/>
        <end position="333"/>
    </location>
</feature>
<gene>
    <name evidence="9" type="ORF">N0V87_004071</name>
</gene>
<dbReference type="Proteomes" id="UP001140562">
    <property type="component" value="Unassembled WGS sequence"/>
</dbReference>
<dbReference type="InterPro" id="IPR002889">
    <property type="entry name" value="WSC_carb-bd"/>
</dbReference>
<dbReference type="GO" id="GO:0071944">
    <property type="term" value="C:cell periphery"/>
    <property type="evidence" value="ECO:0007669"/>
    <property type="project" value="UniProtKB-ARBA"/>
</dbReference>
<evidence type="ECO:0000256" key="4">
    <source>
        <dbReference type="ARBA" id="ARBA00023136"/>
    </source>
</evidence>
<evidence type="ECO:0000256" key="2">
    <source>
        <dbReference type="ARBA" id="ARBA00022692"/>
    </source>
</evidence>
<dbReference type="Pfam" id="PF01822">
    <property type="entry name" value="WSC"/>
    <property type="match status" value="1"/>
</dbReference>
<dbReference type="PROSITE" id="PS51212">
    <property type="entry name" value="WSC"/>
    <property type="match status" value="1"/>
</dbReference>
<dbReference type="EMBL" id="JAPEUV010000031">
    <property type="protein sequence ID" value="KAJ4338303.1"/>
    <property type="molecule type" value="Genomic_DNA"/>
</dbReference>
<dbReference type="PANTHER" id="PTHR15549">
    <property type="entry name" value="PAIRED IMMUNOGLOBULIN-LIKE TYPE 2 RECEPTOR"/>
    <property type="match status" value="1"/>
</dbReference>
<comment type="subcellular location">
    <subcellularLocation>
        <location evidence="1">Membrane</location>
        <topology evidence="1">Single-pass membrane protein</topology>
    </subcellularLocation>
</comment>
<feature type="region of interest" description="Disordered" evidence="5">
    <location>
        <begin position="112"/>
        <end position="135"/>
    </location>
</feature>
<dbReference type="Gene3D" id="1.20.5.510">
    <property type="entry name" value="Single helix bin"/>
    <property type="match status" value="1"/>
</dbReference>
<evidence type="ECO:0000256" key="6">
    <source>
        <dbReference type="SAM" id="Phobius"/>
    </source>
</evidence>
<comment type="caution">
    <text evidence="9">The sequence shown here is derived from an EMBL/GenBank/DDBJ whole genome shotgun (WGS) entry which is preliminary data.</text>
</comment>
<keyword evidence="10" id="KW-1185">Reference proteome</keyword>
<feature type="domain" description="WSC" evidence="8">
    <location>
        <begin position="20"/>
        <end position="108"/>
    </location>
</feature>
<accession>A0A9W9C094</accession>
<dbReference type="SMART" id="SM00321">
    <property type="entry name" value="WSC"/>
    <property type="match status" value="1"/>
</dbReference>
<feature type="transmembrane region" description="Helical" evidence="6">
    <location>
        <begin position="189"/>
        <end position="213"/>
    </location>
</feature>
<proteinExistence type="predicted"/>
<feature type="region of interest" description="Disordered" evidence="5">
    <location>
        <begin position="260"/>
        <end position="285"/>
    </location>
</feature>
<name>A0A9W9C094_9PLEO</name>
<evidence type="ECO:0000259" key="8">
    <source>
        <dbReference type="PROSITE" id="PS51212"/>
    </source>
</evidence>
<keyword evidence="3 6" id="KW-1133">Transmembrane helix</keyword>
<dbReference type="OrthoDB" id="2537459at2759"/>
<organism evidence="9 10">
    <name type="scientific">Didymella glomerata</name>
    <dbReference type="NCBI Taxonomy" id="749621"/>
    <lineage>
        <taxon>Eukaryota</taxon>
        <taxon>Fungi</taxon>
        <taxon>Dikarya</taxon>
        <taxon>Ascomycota</taxon>
        <taxon>Pezizomycotina</taxon>
        <taxon>Dothideomycetes</taxon>
        <taxon>Pleosporomycetidae</taxon>
        <taxon>Pleosporales</taxon>
        <taxon>Pleosporineae</taxon>
        <taxon>Didymellaceae</taxon>
        <taxon>Didymella</taxon>
    </lineage>
</organism>
<feature type="chain" id="PRO_5040825494" description="WSC domain-containing protein" evidence="7">
    <location>
        <begin position="17"/>
        <end position="333"/>
    </location>
</feature>
<dbReference type="GO" id="GO:0016020">
    <property type="term" value="C:membrane"/>
    <property type="evidence" value="ECO:0007669"/>
    <property type="project" value="UniProtKB-SubCell"/>
</dbReference>
<reference evidence="9" key="1">
    <citation type="submission" date="2022-10" db="EMBL/GenBank/DDBJ databases">
        <title>Tapping the CABI collections for fungal endophytes: first genome assemblies for Collariella, Neodidymelliopsis, Ascochyta clinopodiicola, Didymella pomorum, Didymosphaeria variabile, Neocosmospora piperis and Neocucurbitaria cava.</title>
        <authorList>
            <person name="Hill R."/>
        </authorList>
    </citation>
    <scope>NUCLEOTIDE SEQUENCE</scope>
    <source>
        <strain evidence="9">IMI 360193</strain>
    </source>
</reference>
<feature type="compositionally biased region" description="Polar residues" evidence="5">
    <location>
        <begin position="272"/>
        <end position="283"/>
    </location>
</feature>
<evidence type="ECO:0000313" key="9">
    <source>
        <dbReference type="EMBL" id="KAJ4338303.1"/>
    </source>
</evidence>
<feature type="signal peptide" evidence="7">
    <location>
        <begin position="1"/>
        <end position="16"/>
    </location>
</feature>
<evidence type="ECO:0000256" key="1">
    <source>
        <dbReference type="ARBA" id="ARBA00004167"/>
    </source>
</evidence>
<evidence type="ECO:0000256" key="7">
    <source>
        <dbReference type="SAM" id="SignalP"/>
    </source>
</evidence>
<evidence type="ECO:0000256" key="3">
    <source>
        <dbReference type="ARBA" id="ARBA00022989"/>
    </source>
</evidence>
<keyword evidence="7" id="KW-0732">Signal</keyword>
<protein>
    <recommendedName>
        <fullName evidence="8">WSC domain-containing protein</fullName>
    </recommendedName>
</protein>
<sequence>MFAAIAAICFAALATAQNTGFTQSYCSSQNTGTGDAYFWTYQSNGECTDHCKASGTWAYAVIQYNDCWCTNYVPSTTTDITDCQKDCPGYPKEKCGDKDAGLYIYIEMSGQPSGTAGGGSQPSSTSSSANNKPSSTLKTVVASSATAPSTSVQVITESGAVVTRTVVYQPTGAAQQTSSSSSGSSNTGAIVGGVVGGVAAIAAIVGGILFFLWRRRKQQRAEQEYQAGITRNTSTMSKSGLLGGRSVANDPQYPPAIATNFSNAGSRHDNESISPTSGSQRRYSQPMMIDSRLNPETVLMYHPTFANSRESLGSIDDSRDYGRQLNVRNPDPH</sequence>
<evidence type="ECO:0000256" key="5">
    <source>
        <dbReference type="SAM" id="MobiDB-lite"/>
    </source>
</evidence>
<keyword evidence="4 6" id="KW-0472">Membrane</keyword>